<dbReference type="EMBL" id="JAIWYP010000012">
    <property type="protein sequence ID" value="KAH3725888.1"/>
    <property type="molecule type" value="Genomic_DNA"/>
</dbReference>
<dbReference type="AlphaFoldDB" id="A0A9D4CK25"/>
<evidence type="ECO:0000313" key="2">
    <source>
        <dbReference type="Proteomes" id="UP000828390"/>
    </source>
</evidence>
<comment type="caution">
    <text evidence="1">The sequence shown here is derived from an EMBL/GenBank/DDBJ whole genome shotgun (WGS) entry which is preliminary data.</text>
</comment>
<protein>
    <submittedName>
        <fullName evidence="1">Uncharacterized protein</fullName>
    </submittedName>
</protein>
<keyword evidence="2" id="KW-1185">Reference proteome</keyword>
<name>A0A9D4CK25_DREPO</name>
<reference evidence="1" key="1">
    <citation type="journal article" date="2019" name="bioRxiv">
        <title>The Genome of the Zebra Mussel, Dreissena polymorpha: A Resource for Invasive Species Research.</title>
        <authorList>
            <person name="McCartney M.A."/>
            <person name="Auch B."/>
            <person name="Kono T."/>
            <person name="Mallez S."/>
            <person name="Zhang Y."/>
            <person name="Obille A."/>
            <person name="Becker A."/>
            <person name="Abrahante J.E."/>
            <person name="Garbe J."/>
            <person name="Badalamenti J.P."/>
            <person name="Herman A."/>
            <person name="Mangelson H."/>
            <person name="Liachko I."/>
            <person name="Sullivan S."/>
            <person name="Sone E.D."/>
            <person name="Koren S."/>
            <person name="Silverstein K.A.T."/>
            <person name="Beckman K.B."/>
            <person name="Gohl D.M."/>
        </authorList>
    </citation>
    <scope>NUCLEOTIDE SEQUENCE</scope>
    <source>
        <strain evidence="1">Duluth1</strain>
        <tissue evidence="1">Whole animal</tissue>
    </source>
</reference>
<proteinExistence type="predicted"/>
<evidence type="ECO:0000313" key="1">
    <source>
        <dbReference type="EMBL" id="KAH3725888.1"/>
    </source>
</evidence>
<reference evidence="1" key="2">
    <citation type="submission" date="2020-11" db="EMBL/GenBank/DDBJ databases">
        <authorList>
            <person name="McCartney M.A."/>
            <person name="Auch B."/>
            <person name="Kono T."/>
            <person name="Mallez S."/>
            <person name="Becker A."/>
            <person name="Gohl D.M."/>
            <person name="Silverstein K.A.T."/>
            <person name="Koren S."/>
            <person name="Bechman K.B."/>
            <person name="Herman A."/>
            <person name="Abrahante J.E."/>
            <person name="Garbe J."/>
        </authorList>
    </citation>
    <scope>NUCLEOTIDE SEQUENCE</scope>
    <source>
        <strain evidence="1">Duluth1</strain>
        <tissue evidence="1">Whole animal</tissue>
    </source>
</reference>
<sequence>MLEELENASATQATTSMQLKRYVCLCATIMMTALHFTLKVSAMLEELEHASATQATTLTQLKRNVCLTVVLFR</sequence>
<organism evidence="1 2">
    <name type="scientific">Dreissena polymorpha</name>
    <name type="common">Zebra mussel</name>
    <name type="synonym">Mytilus polymorpha</name>
    <dbReference type="NCBI Taxonomy" id="45954"/>
    <lineage>
        <taxon>Eukaryota</taxon>
        <taxon>Metazoa</taxon>
        <taxon>Spiralia</taxon>
        <taxon>Lophotrochozoa</taxon>
        <taxon>Mollusca</taxon>
        <taxon>Bivalvia</taxon>
        <taxon>Autobranchia</taxon>
        <taxon>Heteroconchia</taxon>
        <taxon>Euheterodonta</taxon>
        <taxon>Imparidentia</taxon>
        <taxon>Neoheterodontei</taxon>
        <taxon>Myida</taxon>
        <taxon>Dreissenoidea</taxon>
        <taxon>Dreissenidae</taxon>
        <taxon>Dreissena</taxon>
    </lineage>
</organism>
<dbReference type="Proteomes" id="UP000828390">
    <property type="component" value="Unassembled WGS sequence"/>
</dbReference>
<accession>A0A9D4CK25</accession>
<gene>
    <name evidence="1" type="ORF">DPMN_051741</name>
</gene>